<dbReference type="InterPro" id="IPR015424">
    <property type="entry name" value="PyrdxlP-dep_Trfase"/>
</dbReference>
<evidence type="ECO:0000256" key="1">
    <source>
        <dbReference type="ARBA" id="ARBA00001933"/>
    </source>
</evidence>
<dbReference type="GO" id="GO:0046872">
    <property type="term" value="F:metal ion binding"/>
    <property type="evidence" value="ECO:0007669"/>
    <property type="project" value="UniProtKB-KW"/>
</dbReference>
<dbReference type="PANTHER" id="PTHR11601">
    <property type="entry name" value="CYSTEINE DESULFURYLASE FAMILY MEMBER"/>
    <property type="match status" value="1"/>
</dbReference>
<keyword evidence="5" id="KW-0663">Pyridoxal phosphate</keyword>
<dbReference type="Gene3D" id="3.40.640.10">
    <property type="entry name" value="Type I PLP-dependent aspartate aminotransferase-like (Major domain)"/>
    <property type="match status" value="2"/>
</dbReference>
<dbReference type="GO" id="GO:0051536">
    <property type="term" value="F:iron-sulfur cluster binding"/>
    <property type="evidence" value="ECO:0007669"/>
    <property type="project" value="UniProtKB-KW"/>
</dbReference>
<feature type="compositionally biased region" description="Low complexity" evidence="9">
    <location>
        <begin position="158"/>
        <end position="173"/>
    </location>
</feature>
<evidence type="ECO:0000313" key="12">
    <source>
        <dbReference type="Proteomes" id="UP000192929"/>
    </source>
</evidence>
<evidence type="ECO:0000256" key="6">
    <source>
        <dbReference type="ARBA" id="ARBA00023004"/>
    </source>
</evidence>
<evidence type="ECO:0000256" key="7">
    <source>
        <dbReference type="ARBA" id="ARBA00023014"/>
    </source>
</evidence>
<keyword evidence="6" id="KW-0408">Iron</keyword>
<dbReference type="PIRSF" id="PIRSF005572">
    <property type="entry name" value="NifS"/>
    <property type="match status" value="1"/>
</dbReference>
<evidence type="ECO:0000256" key="9">
    <source>
        <dbReference type="SAM" id="MobiDB-lite"/>
    </source>
</evidence>
<feature type="region of interest" description="Disordered" evidence="9">
    <location>
        <begin position="329"/>
        <end position="383"/>
    </location>
</feature>
<feature type="domain" description="Aminotransferase class V" evidence="10">
    <location>
        <begin position="2"/>
        <end position="139"/>
    </location>
</feature>
<evidence type="ECO:0000313" key="11">
    <source>
        <dbReference type="EMBL" id="SMF24785.1"/>
    </source>
</evidence>
<evidence type="ECO:0000256" key="4">
    <source>
        <dbReference type="ARBA" id="ARBA00022723"/>
    </source>
</evidence>
<dbReference type="InterPro" id="IPR000192">
    <property type="entry name" value="Aminotrans_V_dom"/>
</dbReference>
<evidence type="ECO:0000256" key="2">
    <source>
        <dbReference type="ARBA" id="ARBA00006490"/>
    </source>
</evidence>
<keyword evidence="12" id="KW-1185">Reference proteome</keyword>
<dbReference type="SUPFAM" id="SSF53383">
    <property type="entry name" value="PLP-dependent transferases"/>
    <property type="match status" value="1"/>
</dbReference>
<feature type="compositionally biased region" description="Low complexity" evidence="9">
    <location>
        <begin position="336"/>
        <end position="351"/>
    </location>
</feature>
<comment type="similarity">
    <text evidence="2">Belongs to the class-V pyridoxal-phosphate-dependent aminotransferase family. NifS/IscS subfamily.</text>
</comment>
<organism evidence="11 12">
    <name type="scientific">Kocuria marina subsp. indica</name>
    <dbReference type="NCBI Taxonomy" id="1049583"/>
    <lineage>
        <taxon>Bacteria</taxon>
        <taxon>Bacillati</taxon>
        <taxon>Actinomycetota</taxon>
        <taxon>Actinomycetes</taxon>
        <taxon>Micrococcales</taxon>
        <taxon>Micrococcaceae</taxon>
        <taxon>Kocuria</taxon>
    </lineage>
</organism>
<comment type="cofactor">
    <cofactor evidence="1">
        <name>pyridoxal 5'-phosphate</name>
        <dbReference type="ChEBI" id="CHEBI:597326"/>
    </cofactor>
</comment>
<evidence type="ECO:0000256" key="8">
    <source>
        <dbReference type="ARBA" id="ARBA00050776"/>
    </source>
</evidence>
<feature type="domain" description="Aminotransferase class V" evidence="10">
    <location>
        <begin position="176"/>
        <end position="321"/>
    </location>
</feature>
<dbReference type="Pfam" id="PF00266">
    <property type="entry name" value="Aminotran_5"/>
    <property type="match status" value="3"/>
</dbReference>
<keyword evidence="7" id="KW-0411">Iron-sulfur</keyword>
<gene>
    <name evidence="11" type="ORF">SAMN06296028_11837</name>
</gene>
<evidence type="ECO:0000256" key="3">
    <source>
        <dbReference type="ARBA" id="ARBA00022679"/>
    </source>
</evidence>
<dbReference type="PANTHER" id="PTHR11601:SF34">
    <property type="entry name" value="CYSTEINE DESULFURASE"/>
    <property type="match status" value="1"/>
</dbReference>
<dbReference type="AlphaFoldDB" id="A0A1X7E000"/>
<dbReference type="Proteomes" id="UP000192929">
    <property type="component" value="Unassembled WGS sequence"/>
</dbReference>
<dbReference type="Gene3D" id="3.90.1150.10">
    <property type="entry name" value="Aspartate Aminotransferase, domain 1"/>
    <property type="match status" value="3"/>
</dbReference>
<comment type="catalytic activity">
    <reaction evidence="8">
        <text>(sulfur carrier)-H + L-cysteine = (sulfur carrier)-SH + L-alanine</text>
        <dbReference type="Rhea" id="RHEA:43892"/>
        <dbReference type="Rhea" id="RHEA-COMP:14737"/>
        <dbReference type="Rhea" id="RHEA-COMP:14739"/>
        <dbReference type="ChEBI" id="CHEBI:29917"/>
        <dbReference type="ChEBI" id="CHEBI:35235"/>
        <dbReference type="ChEBI" id="CHEBI:57972"/>
        <dbReference type="ChEBI" id="CHEBI:64428"/>
        <dbReference type="EC" id="2.8.1.7"/>
    </reaction>
</comment>
<evidence type="ECO:0000256" key="5">
    <source>
        <dbReference type="ARBA" id="ARBA00022898"/>
    </source>
</evidence>
<name>A0A1X7E000_9MICC</name>
<accession>A0A1X7E000</accession>
<proteinExistence type="inferred from homology"/>
<sequence length="479" mass="48880">MIYLDHAATTAPRREVLEAMWPWLTGGFGNASSHHERGQRAARALEDARQRVAAVLGARPGEIIFTSGGTEADNLAVKGIALARRERQPSRHHVLVSAIEHDAVLESARALAQHDGFETLELPVDPSGALSPDTFRAALVSDDDAARTLPDRAAPSRGVASHAPPGSSGASDPTTVAVASVMLANNEVGTVQDIRALAEIAAEYGVPLHTDAVQAAGTLPLNVEDLGVAALTLAGHKIGTPPGIGLLWLKRGTPLRPLLNGGGHERGRRPGTSTVAGAVSLAVALELAERERVAYAARSTALRDRLISGILNSVPDAILTGQDPRNVVGGLGNGGATPAAPDGPAASGDPAVSVDPPASITSEGLIPPAGRATATVGATSGRNGITRLPTNASFCFPGVNGETVLVDLQNLGVLVSSGSACAAGSSEPSHVLTALGIPAELATTSVRFSLGRETTEAHVDSAVRATAQVIAHLRGEHAL</sequence>
<keyword evidence="3" id="KW-0808">Transferase</keyword>
<dbReference type="Gene3D" id="1.10.260.50">
    <property type="match status" value="1"/>
</dbReference>
<dbReference type="InterPro" id="IPR015422">
    <property type="entry name" value="PyrdxlP-dep_Trfase_small"/>
</dbReference>
<dbReference type="InterPro" id="IPR016454">
    <property type="entry name" value="Cysteine_dSase"/>
</dbReference>
<feature type="domain" description="Aminotransferase class V" evidence="10">
    <location>
        <begin position="387"/>
        <end position="460"/>
    </location>
</feature>
<dbReference type="InterPro" id="IPR015421">
    <property type="entry name" value="PyrdxlP-dep_Trfase_major"/>
</dbReference>
<evidence type="ECO:0000259" key="10">
    <source>
        <dbReference type="Pfam" id="PF00266"/>
    </source>
</evidence>
<feature type="region of interest" description="Disordered" evidence="9">
    <location>
        <begin position="148"/>
        <end position="173"/>
    </location>
</feature>
<dbReference type="EMBL" id="FXAC01000018">
    <property type="protein sequence ID" value="SMF24785.1"/>
    <property type="molecule type" value="Genomic_DNA"/>
</dbReference>
<protein>
    <submittedName>
        <fullName evidence="11">Cysteine desulfurase</fullName>
    </submittedName>
</protein>
<dbReference type="GO" id="GO:0031071">
    <property type="term" value="F:cysteine desulfurase activity"/>
    <property type="evidence" value="ECO:0007669"/>
    <property type="project" value="UniProtKB-EC"/>
</dbReference>
<keyword evidence="4" id="KW-0479">Metal-binding</keyword>
<reference evidence="12" key="1">
    <citation type="submission" date="2017-04" db="EMBL/GenBank/DDBJ databases">
        <authorList>
            <person name="Varghese N."/>
            <person name="Submissions S."/>
        </authorList>
    </citation>
    <scope>NUCLEOTIDE SEQUENCE [LARGE SCALE GENOMIC DNA]</scope>
    <source>
        <strain evidence="12">NIO-1021</strain>
    </source>
</reference>
<dbReference type="RefSeq" id="WP_085108276.1">
    <property type="nucleotide sequence ID" value="NZ_FXAC01000018.1"/>
</dbReference>